<dbReference type="GO" id="GO:0005829">
    <property type="term" value="C:cytosol"/>
    <property type="evidence" value="ECO:0007669"/>
    <property type="project" value="TreeGrafter"/>
</dbReference>
<evidence type="ECO:0000256" key="6">
    <source>
        <dbReference type="ARBA" id="ARBA00025737"/>
    </source>
</evidence>
<dbReference type="GO" id="GO:0020037">
    <property type="term" value="F:heme binding"/>
    <property type="evidence" value="ECO:0007669"/>
    <property type="project" value="InterPro"/>
</dbReference>
<protein>
    <submittedName>
        <fullName evidence="9">Probable deferrochelatase/peroxidase YfeX</fullName>
        <ecNumber evidence="9">1.11.1.-</ecNumber>
    </submittedName>
</protein>
<evidence type="ECO:0000256" key="2">
    <source>
        <dbReference type="ARBA" id="ARBA00022559"/>
    </source>
</evidence>
<dbReference type="InterPro" id="IPR048327">
    <property type="entry name" value="Dyp_perox_N"/>
</dbReference>
<dbReference type="InterPro" id="IPR011008">
    <property type="entry name" value="Dimeric_a/b-barrel"/>
</dbReference>
<keyword evidence="2 9" id="KW-0575">Peroxidase</keyword>
<dbReference type="SUPFAM" id="SSF54909">
    <property type="entry name" value="Dimeric alpha+beta barrel"/>
    <property type="match status" value="1"/>
</dbReference>
<dbReference type="OrthoDB" id="3251355at2"/>
<dbReference type="Pfam" id="PF20628">
    <property type="entry name" value="Dyp_perox_C"/>
    <property type="match status" value="1"/>
</dbReference>
<dbReference type="GO" id="GO:0004601">
    <property type="term" value="F:peroxidase activity"/>
    <property type="evidence" value="ECO:0007669"/>
    <property type="project" value="UniProtKB-KW"/>
</dbReference>
<dbReference type="InterPro" id="IPR006314">
    <property type="entry name" value="Dyp_peroxidase"/>
</dbReference>
<sequence>MSHSLQPQAICAAMTRSAFFVVATVNPDAESCRKVREWCGEIAGLVRAVGKREPEARLSCVVGLGAEVWPRLFSGPMPAELHPFRVIGSGERCAVATPGDLLLHLRADRHDLCFELLSHIMESLDGAIQVVDEVHGFRNFDMRAMIGFVDGTENPEGDAAPPYTLVGDEDAGYAGGSYVLVQKYLHDMKGWNALPVEQQERIIGRRKLSDIELDDDAKPDWSHSALTTLEDEAGNEVKILRGNMPFGRPGQGEFGTYFIGYARTPSPIEQMLENMFVGKPAGNYDRLLDFSKAVTGGLFFAPSLPMLETLAERAPQTP</sequence>
<evidence type="ECO:0000256" key="1">
    <source>
        <dbReference type="ARBA" id="ARBA00001970"/>
    </source>
</evidence>
<dbReference type="KEGG" id="btrm:SAMEA390648702472"/>
<evidence type="ECO:0000256" key="5">
    <source>
        <dbReference type="ARBA" id="ARBA00023004"/>
    </source>
</evidence>
<dbReference type="Proteomes" id="UP000076825">
    <property type="component" value="Chromosome 1"/>
</dbReference>
<evidence type="ECO:0000259" key="7">
    <source>
        <dbReference type="Pfam" id="PF04261"/>
    </source>
</evidence>
<dbReference type="PANTHER" id="PTHR30521:SF0">
    <property type="entry name" value="DYP-TYPE PEROXIDASE FAMILY PROTEIN"/>
    <property type="match status" value="1"/>
</dbReference>
<dbReference type="STRING" id="123899.SAMEA3906487_02472"/>
<comment type="similarity">
    <text evidence="6">Belongs to the DyP-type peroxidase family.</text>
</comment>
<dbReference type="GO" id="GO:0046872">
    <property type="term" value="F:metal ion binding"/>
    <property type="evidence" value="ECO:0007669"/>
    <property type="project" value="UniProtKB-KW"/>
</dbReference>
<evidence type="ECO:0000256" key="3">
    <source>
        <dbReference type="ARBA" id="ARBA00022723"/>
    </source>
</evidence>
<proteinExistence type="inferred from homology"/>
<keyword evidence="4 9" id="KW-0560">Oxidoreductase</keyword>
<evidence type="ECO:0000313" key="9">
    <source>
        <dbReference type="EMBL" id="SAI70797.1"/>
    </source>
</evidence>
<organism evidence="9 10">
    <name type="scientific">Bordetella trematum</name>
    <dbReference type="NCBI Taxonomy" id="123899"/>
    <lineage>
        <taxon>Bacteria</taxon>
        <taxon>Pseudomonadati</taxon>
        <taxon>Pseudomonadota</taxon>
        <taxon>Betaproteobacteria</taxon>
        <taxon>Burkholderiales</taxon>
        <taxon>Alcaligenaceae</taxon>
        <taxon>Bordetella</taxon>
    </lineage>
</organism>
<comment type="cofactor">
    <cofactor evidence="1">
        <name>heme b</name>
        <dbReference type="ChEBI" id="CHEBI:60344"/>
    </cofactor>
</comment>
<gene>
    <name evidence="9" type="primary">yfeX</name>
    <name evidence="9" type="ORF">SAMEA3906487_02472</name>
</gene>
<keyword evidence="3" id="KW-0479">Metal-binding</keyword>
<dbReference type="PROSITE" id="PS51404">
    <property type="entry name" value="DYP_PEROXIDASE"/>
    <property type="match status" value="1"/>
</dbReference>
<reference evidence="9 10" key="1">
    <citation type="submission" date="2016-04" db="EMBL/GenBank/DDBJ databases">
        <authorList>
            <consortium name="Pathogen Informatics"/>
        </authorList>
    </citation>
    <scope>NUCLEOTIDE SEQUENCE [LARGE SCALE GENOMIC DNA]</scope>
    <source>
        <strain evidence="9 10">H044680328</strain>
    </source>
</reference>
<dbReference type="RefSeq" id="WP_025518064.1">
    <property type="nucleotide sequence ID" value="NZ_CP016340.1"/>
</dbReference>
<dbReference type="PATRIC" id="fig|123899.6.peg.2459"/>
<evidence type="ECO:0000313" key="10">
    <source>
        <dbReference type="Proteomes" id="UP000076825"/>
    </source>
</evidence>
<dbReference type="InterPro" id="IPR048328">
    <property type="entry name" value="Dyp_perox_C"/>
</dbReference>
<dbReference type="EMBL" id="LT546645">
    <property type="protein sequence ID" value="SAI70797.1"/>
    <property type="molecule type" value="Genomic_DNA"/>
</dbReference>
<dbReference type="AlphaFoldDB" id="A0A157N9G8"/>
<feature type="domain" description="Dyp-type peroxidase C-terminal" evidence="8">
    <location>
        <begin position="142"/>
        <end position="304"/>
    </location>
</feature>
<evidence type="ECO:0000259" key="8">
    <source>
        <dbReference type="Pfam" id="PF20628"/>
    </source>
</evidence>
<feature type="domain" description="Dyp-type peroxidase N-terminal" evidence="7">
    <location>
        <begin position="8"/>
        <end position="138"/>
    </location>
</feature>
<name>A0A157N9G8_9BORD</name>
<dbReference type="EC" id="1.11.1.-" evidence="9"/>
<keyword evidence="5" id="KW-0408">Iron</keyword>
<evidence type="ECO:0000256" key="4">
    <source>
        <dbReference type="ARBA" id="ARBA00023002"/>
    </source>
</evidence>
<dbReference type="Pfam" id="PF04261">
    <property type="entry name" value="Dyp_perox_N"/>
    <property type="match status" value="1"/>
</dbReference>
<keyword evidence="10" id="KW-1185">Reference proteome</keyword>
<dbReference type="PANTHER" id="PTHR30521">
    <property type="entry name" value="DEFERROCHELATASE/PEROXIDASE"/>
    <property type="match status" value="1"/>
</dbReference>
<dbReference type="NCBIfam" id="TIGR01413">
    <property type="entry name" value="Dyp_perox_fam"/>
    <property type="match status" value="1"/>
</dbReference>
<dbReference type="eggNOG" id="COG2837">
    <property type="taxonomic scope" value="Bacteria"/>
</dbReference>
<dbReference type="GeneID" id="56590270"/>
<accession>A0A157N9G8</accession>